<dbReference type="Proteomes" id="UP000604381">
    <property type="component" value="Unassembled WGS sequence"/>
</dbReference>
<comment type="caution">
    <text evidence="1">The sequence shown here is derived from an EMBL/GenBank/DDBJ whole genome shotgun (WGS) entry which is preliminary data.</text>
</comment>
<reference evidence="1" key="1">
    <citation type="submission" date="2020-10" db="EMBL/GenBank/DDBJ databases">
        <title>An improved Amphimedon queenslandica hologenome assembly reveals how three proteobacterial symbionts can extend the metabolic phenotypic of their marine sponge host.</title>
        <authorList>
            <person name="Degnan B."/>
            <person name="Degnan S."/>
            <person name="Xiang X."/>
        </authorList>
    </citation>
    <scope>NUCLEOTIDE SEQUENCE</scope>
    <source>
        <strain evidence="1">AqS2</strain>
    </source>
</reference>
<sequence>CSNGRQPENLTLAWLVTVQGPTAWRPRANDKEDATGRFSRYDLLDSTAPTETGIQIHRSADDCPNAVDVTLSTDTPDYVGLDLHGDGSGVALARSHSGVAMPGSGATDRHLRLFFAAGADVPEGVLGVTATLSSACAKGPQEAVYQLTVYTPADHAWVTLSQDSQLLRATSFRQSSIRDGELETGIRLHRNSADCKRSDVELLSGTEHLELVAHSAAGAADGTGAAELEEVLMDPTAGATDRHVRLRFKAGALPPGAITATLRIAAAASCTSRRNPDAETFTYVVPIVVDIDTPPQLRISPATAVTINADAETTGIRINASDDDDSDVVVELASAARSRFTLARQGAGAYELRVNAAGTLRHGARYTIAFTATDDTGTQTQSQGLITVEIADGAPVLSLSSTAVTIEPNRGASAPTGLTINASDDDAANVRIVLDAAAQTNFEVRNIGAAYEVYARGGVSLPKGARFTLTITAIDDVGPGADLSATARALVMIRSGSAVASDDAVIDAGAAAARAIGVGGIDAVLSRSAADARLSPDAGTALLEMLAAKEHELESGEIDLREFLEGQSVALGLNQNPAGRGANVGLWLTGSRRDVGGVAGADRVYVDGELQSMNVGLDGRFGAVLAGVSYGLHSTTAEYGFDEERENEDASEYELELQAVQPYAAFDVGAGRLAVAIAAGSGELVLRPAGEEEQDAQDVAYLGYALGVAQRAAVFGNGQVRLRGSYAVGEFDVDQLEDLAARNLDSAGSVLRLALGYGHVFNLGEAASFSPFVETGYLNMWGDGAVGDSLLVAGGLEFNGGPVAGSASYQQALSEDVSYEGYDLSFRLGARFGGLGLGLEADPGYGLTGADGLLTELDAGRPLALADEDGRGLRGGAGLSYGLALDGGLLTPYGRWSVDAGRELGLRLRAGARRSWALGYGAADNDFRLTASMMRESKIRIMTRNGGGLAGFLFFALLLLVAAFAPPAARAQAWLNSNYHDADPVNNLNAVGLNAASEPTYTGLAFDRYVDACSAVTIQLEQASQTIFGLIPYDGDSTIGFGINNAFDHPNPSDQHSRIFFRETYTSHSEATLTISINVNAKNCNEITPTQLNVRWPVTVADPWQDAGAHSDEASTVFSPVIIGESTTKTETGYVFHKSPATCRNIDVALGANSPDSVELVRYDEDDSIPSTTSLTNIRMIKDGADNHHVKLMLKAGATLAAGSTLTVSVTGSRNSSCGGTATRTQEWKVTVATPASWVDGNDHDGTAADDLTDAALNAATSDTWTGLAYHRTAAGCDSRKVDLYTNDQQIFGLHKYDGSTRESNALA</sequence>
<dbReference type="EMBL" id="JADHEI010000066">
    <property type="protein sequence ID" value="MBF2736020.1"/>
    <property type="molecule type" value="Genomic_DNA"/>
</dbReference>
<keyword evidence="2" id="KW-1185">Reference proteome</keyword>
<protein>
    <recommendedName>
        <fullName evidence="3">Autotransporter domain-containing protein</fullName>
    </recommendedName>
</protein>
<evidence type="ECO:0008006" key="3">
    <source>
        <dbReference type="Google" id="ProtNLM"/>
    </source>
</evidence>
<gene>
    <name evidence="1" type="ORF">ISN26_08180</name>
</gene>
<evidence type="ECO:0000313" key="1">
    <source>
        <dbReference type="EMBL" id="MBF2736020.1"/>
    </source>
</evidence>
<accession>A0A930UDS5</accession>
<feature type="non-terminal residue" evidence="1">
    <location>
        <position position="1308"/>
    </location>
</feature>
<name>A0A930UDS5_9GAMM</name>
<organism evidence="1 2">
    <name type="scientific">Candidatus Amphirhobacter heronislandensis</name>
    <dbReference type="NCBI Taxonomy" id="1732024"/>
    <lineage>
        <taxon>Bacteria</taxon>
        <taxon>Pseudomonadati</taxon>
        <taxon>Pseudomonadota</taxon>
        <taxon>Gammaproteobacteria</taxon>
        <taxon>Candidatus Tethybacterales</taxon>
        <taxon>Candidatus Tethybacteraceae</taxon>
        <taxon>Candidatus Amphirhobacter</taxon>
    </lineage>
</organism>
<evidence type="ECO:0000313" key="2">
    <source>
        <dbReference type="Proteomes" id="UP000604381"/>
    </source>
</evidence>
<feature type="non-terminal residue" evidence="1">
    <location>
        <position position="1"/>
    </location>
</feature>
<proteinExistence type="predicted"/>